<dbReference type="PROSITE" id="PS00395">
    <property type="entry name" value="ALANINE_RACEMASE"/>
    <property type="match status" value="1"/>
</dbReference>
<dbReference type="Pfam" id="PF00842">
    <property type="entry name" value="Ala_racemase_C"/>
    <property type="match status" value="1"/>
</dbReference>
<dbReference type="InterPro" id="IPR029066">
    <property type="entry name" value="PLP-binding_barrel"/>
</dbReference>
<feature type="domain" description="Alanine racemase C-terminal" evidence="8">
    <location>
        <begin position="219"/>
        <end position="342"/>
    </location>
</feature>
<evidence type="ECO:0000256" key="2">
    <source>
        <dbReference type="ARBA" id="ARBA00001933"/>
    </source>
</evidence>
<comment type="similarity">
    <text evidence="5">Belongs to the alanine racemase family.</text>
</comment>
<dbReference type="InterPro" id="IPR000821">
    <property type="entry name" value="Ala_racemase"/>
</dbReference>
<keyword evidence="4 5" id="KW-0413">Isomerase</keyword>
<comment type="pathway">
    <text evidence="5">Amino-acid biosynthesis; D-alanine biosynthesis; D-alanine from L-alanine: step 1/1.</text>
</comment>
<dbReference type="GO" id="GO:0008784">
    <property type="term" value="F:alanine racemase activity"/>
    <property type="evidence" value="ECO:0007669"/>
    <property type="project" value="UniProtKB-UniRule"/>
</dbReference>
<dbReference type="CDD" id="cd00430">
    <property type="entry name" value="PLPDE_III_AR"/>
    <property type="match status" value="1"/>
</dbReference>
<reference evidence="9" key="1">
    <citation type="journal article" date="2020" name="ISME J.">
        <title>Gammaproteobacteria mediating utilization of methyl-, sulfur- and petroleum organic compounds in deep ocean hydrothermal plumes.</title>
        <authorList>
            <person name="Zhou Z."/>
            <person name="Liu Y."/>
            <person name="Pan J."/>
            <person name="Cron B.R."/>
            <person name="Toner B.M."/>
            <person name="Anantharaman K."/>
            <person name="Breier J.A."/>
            <person name="Dick G.J."/>
            <person name="Li M."/>
        </authorList>
    </citation>
    <scope>NUCLEOTIDE SEQUENCE</scope>
    <source>
        <strain evidence="9">SZUA-1501</strain>
    </source>
</reference>
<organism evidence="9 10">
    <name type="scientific">Aquifex aeolicus</name>
    <dbReference type="NCBI Taxonomy" id="63363"/>
    <lineage>
        <taxon>Bacteria</taxon>
        <taxon>Pseudomonadati</taxon>
        <taxon>Aquificota</taxon>
        <taxon>Aquificia</taxon>
        <taxon>Aquificales</taxon>
        <taxon>Aquificaceae</taxon>
        <taxon>Aquifex</taxon>
    </lineage>
</organism>
<dbReference type="InterPro" id="IPR011079">
    <property type="entry name" value="Ala_racemase_C"/>
</dbReference>
<evidence type="ECO:0000256" key="3">
    <source>
        <dbReference type="ARBA" id="ARBA00022898"/>
    </source>
</evidence>
<comment type="catalytic activity">
    <reaction evidence="1 5">
        <text>L-alanine = D-alanine</text>
        <dbReference type="Rhea" id="RHEA:20249"/>
        <dbReference type="ChEBI" id="CHEBI:57416"/>
        <dbReference type="ChEBI" id="CHEBI:57972"/>
        <dbReference type="EC" id="5.1.1.1"/>
    </reaction>
</comment>
<dbReference type="InterPro" id="IPR001608">
    <property type="entry name" value="Ala_racemase_N"/>
</dbReference>
<evidence type="ECO:0000256" key="4">
    <source>
        <dbReference type="ARBA" id="ARBA00023235"/>
    </source>
</evidence>
<evidence type="ECO:0000259" key="8">
    <source>
        <dbReference type="SMART" id="SM01005"/>
    </source>
</evidence>
<sequence length="342" mass="38317">MARALWEISKSAVIKNVKEIARYSGKKIIAVVKANAYGHGVNLIAPLLERLKELEFFAVSCAEEGVALRLLGIKKPILLLSGFLKEELELLKKYKLIPVVSTEGELKEVIRRKIPYHLNIDTGMGRLGLLRPPYGLLKIFPPQGVMTHFSQADLDPDYTRKQIGIFKKLIRPLRVKYIHLQNSAGLSYKVDYANLVRVGLSIYGEFLGTPPQGLNLTFPSRIRAKIVGVRRLPKGRCISYGCTYRLKKPSFVGVIALGYADGLKRCLSNRLKVLYKGRFYPLAGSITMDLTAVVFSDTKPSAGEWVEVVFEGQRFGDLARLCKTVPYEMMTSVGNRVKRSLI</sequence>
<dbReference type="Gene3D" id="3.20.20.10">
    <property type="entry name" value="Alanine racemase"/>
    <property type="match status" value="1"/>
</dbReference>
<dbReference type="GO" id="GO:0005829">
    <property type="term" value="C:cytosol"/>
    <property type="evidence" value="ECO:0007669"/>
    <property type="project" value="TreeGrafter"/>
</dbReference>
<evidence type="ECO:0000256" key="6">
    <source>
        <dbReference type="PIRSR" id="PIRSR600821-50"/>
    </source>
</evidence>
<feature type="binding site" evidence="5 7">
    <location>
        <position position="288"/>
    </location>
    <ligand>
        <name>substrate</name>
    </ligand>
</feature>
<dbReference type="FunFam" id="3.20.20.10:FF:000002">
    <property type="entry name" value="Alanine racemase"/>
    <property type="match status" value="1"/>
</dbReference>
<dbReference type="Gene3D" id="2.40.37.10">
    <property type="entry name" value="Lyase, Ornithine Decarboxylase, Chain A, domain 1"/>
    <property type="match status" value="1"/>
</dbReference>
<dbReference type="InterPro" id="IPR020622">
    <property type="entry name" value="Ala_racemase_pyridoxalP-BS"/>
</dbReference>
<comment type="cofactor">
    <cofactor evidence="2 5 6">
        <name>pyridoxal 5'-phosphate</name>
        <dbReference type="ChEBI" id="CHEBI:597326"/>
    </cofactor>
</comment>
<dbReference type="SUPFAM" id="SSF50621">
    <property type="entry name" value="Alanine racemase C-terminal domain-like"/>
    <property type="match status" value="1"/>
</dbReference>
<feature type="modified residue" description="N6-(pyridoxal phosphate)lysine" evidence="5 6">
    <location>
        <position position="33"/>
    </location>
</feature>
<dbReference type="AlphaFoldDB" id="A0A9D0YPJ1"/>
<accession>A0A9D0YPJ1</accession>
<dbReference type="PANTHER" id="PTHR30511">
    <property type="entry name" value="ALANINE RACEMASE"/>
    <property type="match status" value="1"/>
</dbReference>
<dbReference type="Pfam" id="PF01168">
    <property type="entry name" value="Ala_racemase_N"/>
    <property type="match status" value="1"/>
</dbReference>
<feature type="binding site" evidence="5 7">
    <location>
        <position position="126"/>
    </location>
    <ligand>
        <name>substrate</name>
    </ligand>
</feature>
<dbReference type="Proteomes" id="UP000606463">
    <property type="component" value="Unassembled WGS sequence"/>
</dbReference>
<gene>
    <name evidence="9" type="primary">alr</name>
    <name evidence="9" type="ORF">EYH37_03815</name>
</gene>
<feature type="active site" description="Proton acceptor; specific for D-alanine" evidence="5">
    <location>
        <position position="33"/>
    </location>
</feature>
<protein>
    <recommendedName>
        <fullName evidence="5">Alanine racemase</fullName>
        <ecNumber evidence="5">5.1.1.1</ecNumber>
    </recommendedName>
</protein>
<dbReference type="GO" id="GO:0030170">
    <property type="term" value="F:pyridoxal phosphate binding"/>
    <property type="evidence" value="ECO:0007669"/>
    <property type="project" value="UniProtKB-UniRule"/>
</dbReference>
<keyword evidence="3 5" id="KW-0663">Pyridoxal phosphate</keyword>
<dbReference type="GO" id="GO:0030632">
    <property type="term" value="P:D-alanine biosynthetic process"/>
    <property type="evidence" value="ECO:0007669"/>
    <property type="project" value="UniProtKB-UniRule"/>
</dbReference>
<comment type="caution">
    <text evidence="9">The sequence shown here is derived from an EMBL/GenBank/DDBJ whole genome shotgun (WGS) entry which is preliminary data.</text>
</comment>
<dbReference type="InterPro" id="IPR009006">
    <property type="entry name" value="Ala_racemase/Decarboxylase_C"/>
</dbReference>
<comment type="function">
    <text evidence="5">Catalyzes the interconversion of L-alanine and D-alanine. May also act on other amino acids.</text>
</comment>
<evidence type="ECO:0000256" key="7">
    <source>
        <dbReference type="PIRSR" id="PIRSR600821-52"/>
    </source>
</evidence>
<dbReference type="HAMAP" id="MF_01201">
    <property type="entry name" value="Ala_racemase"/>
    <property type="match status" value="1"/>
</dbReference>
<evidence type="ECO:0000256" key="5">
    <source>
        <dbReference type="HAMAP-Rule" id="MF_01201"/>
    </source>
</evidence>
<dbReference type="EMBL" id="DQVE01000042">
    <property type="protein sequence ID" value="HIP98472.1"/>
    <property type="molecule type" value="Genomic_DNA"/>
</dbReference>
<dbReference type="SUPFAM" id="SSF51419">
    <property type="entry name" value="PLP-binding barrel"/>
    <property type="match status" value="1"/>
</dbReference>
<dbReference type="NCBIfam" id="TIGR00492">
    <property type="entry name" value="alr"/>
    <property type="match status" value="1"/>
</dbReference>
<dbReference type="PRINTS" id="PR00992">
    <property type="entry name" value="ALARACEMASE"/>
</dbReference>
<proteinExistence type="inferred from homology"/>
<dbReference type="SMART" id="SM01005">
    <property type="entry name" value="Ala_racemase_C"/>
    <property type="match status" value="1"/>
</dbReference>
<evidence type="ECO:0000313" key="10">
    <source>
        <dbReference type="Proteomes" id="UP000606463"/>
    </source>
</evidence>
<dbReference type="PANTHER" id="PTHR30511:SF0">
    <property type="entry name" value="ALANINE RACEMASE, CATABOLIC-RELATED"/>
    <property type="match status" value="1"/>
</dbReference>
<name>A0A9D0YPJ1_AQUAO</name>
<evidence type="ECO:0000313" key="9">
    <source>
        <dbReference type="EMBL" id="HIP98472.1"/>
    </source>
</evidence>
<evidence type="ECO:0000256" key="1">
    <source>
        <dbReference type="ARBA" id="ARBA00000316"/>
    </source>
</evidence>
<dbReference type="EC" id="5.1.1.1" evidence="5"/>
<feature type="active site" description="Proton acceptor; specific for L-alanine" evidence="5">
    <location>
        <position position="240"/>
    </location>
</feature>